<keyword evidence="3" id="KW-0547">Nucleotide-binding</keyword>
<evidence type="ECO:0000256" key="6">
    <source>
        <dbReference type="ARBA" id="ARBA00023136"/>
    </source>
</evidence>
<evidence type="ECO:0000256" key="5">
    <source>
        <dbReference type="ARBA" id="ARBA00022989"/>
    </source>
</evidence>
<evidence type="ECO:0000256" key="2">
    <source>
        <dbReference type="ARBA" id="ARBA00022692"/>
    </source>
</evidence>
<dbReference type="GO" id="GO:0015421">
    <property type="term" value="F:ABC-type oligopeptide transporter activity"/>
    <property type="evidence" value="ECO:0007669"/>
    <property type="project" value="TreeGrafter"/>
</dbReference>
<protein>
    <submittedName>
        <fullName evidence="7">Multidrug ABC transporter permease</fullName>
    </submittedName>
</protein>
<evidence type="ECO:0000256" key="1">
    <source>
        <dbReference type="ARBA" id="ARBA00004651"/>
    </source>
</evidence>
<dbReference type="InterPro" id="IPR011527">
    <property type="entry name" value="ABC1_TM_dom"/>
</dbReference>
<dbReference type="Gene3D" id="3.40.50.300">
    <property type="entry name" value="P-loop containing nucleotide triphosphate hydrolases"/>
    <property type="match status" value="1"/>
</dbReference>
<dbReference type="PROSITE" id="PS50929">
    <property type="entry name" value="ABC_TM1F"/>
    <property type="match status" value="1"/>
</dbReference>
<dbReference type="GO" id="GO:0005886">
    <property type="term" value="C:plasma membrane"/>
    <property type="evidence" value="ECO:0007669"/>
    <property type="project" value="UniProtKB-SubCell"/>
</dbReference>
<evidence type="ECO:0000256" key="4">
    <source>
        <dbReference type="ARBA" id="ARBA00022840"/>
    </source>
</evidence>
<dbReference type="eggNOG" id="COG1132">
    <property type="taxonomic scope" value="Bacteria"/>
</dbReference>
<dbReference type="InterPro" id="IPR027417">
    <property type="entry name" value="P-loop_NTPase"/>
</dbReference>
<reference evidence="7 8" key="1">
    <citation type="journal article" date="2019" name="Microbiol. Resour. Announc.">
        <title>Draft Genome Sequence of the Most Traditional epsilon-Poly-l-Lysine Producer, Streptomyces albulus NBRC14147.</title>
        <authorList>
            <person name="Yamanaka K."/>
            <person name="Hamano Y."/>
        </authorList>
    </citation>
    <scope>NUCLEOTIDE SEQUENCE [LARGE SCALE GENOMIC DNA]</scope>
    <source>
        <strain evidence="7 8">NBRC 14147</strain>
    </source>
</reference>
<dbReference type="EMBL" id="BHXC01000006">
    <property type="protein sequence ID" value="GCB89695.1"/>
    <property type="molecule type" value="Genomic_DNA"/>
</dbReference>
<dbReference type="InterPro" id="IPR003593">
    <property type="entry name" value="AAA+_ATPase"/>
</dbReference>
<dbReference type="PANTHER" id="PTHR43394">
    <property type="entry name" value="ATP-DEPENDENT PERMEASE MDL1, MITOCHONDRIAL"/>
    <property type="match status" value="1"/>
</dbReference>
<proteinExistence type="predicted"/>
<dbReference type="SUPFAM" id="SSF90123">
    <property type="entry name" value="ABC transporter transmembrane region"/>
    <property type="match status" value="1"/>
</dbReference>
<comment type="subcellular location">
    <subcellularLocation>
        <location evidence="1">Cell membrane</location>
        <topology evidence="1">Multi-pass membrane protein</topology>
    </subcellularLocation>
</comment>
<dbReference type="AlphaFoldDB" id="A0A059VRQ8"/>
<dbReference type="InterPro" id="IPR039421">
    <property type="entry name" value="Type_1_exporter"/>
</dbReference>
<dbReference type="InterPro" id="IPR003439">
    <property type="entry name" value="ABC_transporter-like_ATP-bd"/>
</dbReference>
<dbReference type="Proteomes" id="UP000288351">
    <property type="component" value="Unassembled WGS sequence"/>
</dbReference>
<dbReference type="GO" id="GO:0005524">
    <property type="term" value="F:ATP binding"/>
    <property type="evidence" value="ECO:0007669"/>
    <property type="project" value="UniProtKB-KW"/>
</dbReference>
<sequence length="671" mass="72545">MSPRDRLSMLGCGWVGMIASLRRKPTRQPALSKSEKLLFSGVLRHDKAWAQYEDPLLRLSFWKMARQFPAMMAIVARAAWREDLRALVTLLAAELGIGVMRAFTLVATNQVLVAVFSGGPTTRRLLDAAPALFAAAAVTAMSSLLSAVSVAASGRLEPKIERACTARYYRGLARVELATLENKEAQRALDAGRYGIRSIRSMLGSTIQVINTLIGLVAAASVLALLHPLLVLTLLLIATPKAWGAVAVVRRAYASRRAWLDHVRATDMVTYQLSRPTAGPEVKAHRAGELLAGAYEDMAATSAQEKQRLAYAEARTDLMAAVLSGMAALVSYGALWALLWYGNIPLAAAGTAVVAVRTSSQNLGSLVQTMNRLYEESMYLSDLEKAYEVAEADAIPSGGQPLPSGPVEVRCDNVSFSYPDADKAALSEVSLTIPAGKVVALVGENGSGKTTLSKLLAGLYLPSKGQLLVNGVNLREADRDAVFDKVALLCQDFPRWPMTARANVHIGRPEIDLDQARIEQAAHEADALGVVESLPEQWNSIIVSGFERSTQLSGGQWQRMGSARARYRRAPLVIVDEPTSALDPRAEIEAFQALRSLTDDTTTVVLITHRLAATASADLIYVLDHGRVVEQGSHTDLMELDGGHYRALYEMQAAQYSQTPQTTLPHPTPPS</sequence>
<dbReference type="Pfam" id="PF00005">
    <property type="entry name" value="ABC_tran"/>
    <property type="match status" value="1"/>
</dbReference>
<keyword evidence="5" id="KW-1133">Transmembrane helix</keyword>
<keyword evidence="4" id="KW-0067">ATP-binding</keyword>
<keyword evidence="6" id="KW-0472">Membrane</keyword>
<dbReference type="SMART" id="SM00382">
    <property type="entry name" value="AAA"/>
    <property type="match status" value="1"/>
</dbReference>
<dbReference type="PANTHER" id="PTHR43394:SF1">
    <property type="entry name" value="ATP-BINDING CASSETTE SUB-FAMILY B MEMBER 10, MITOCHONDRIAL"/>
    <property type="match status" value="1"/>
</dbReference>
<evidence type="ECO:0000313" key="8">
    <source>
        <dbReference type="Proteomes" id="UP000288351"/>
    </source>
</evidence>
<gene>
    <name evidence="7" type="ORF">SALB_02383</name>
</gene>
<evidence type="ECO:0000256" key="3">
    <source>
        <dbReference type="ARBA" id="ARBA00022741"/>
    </source>
</evidence>
<dbReference type="Gene3D" id="1.20.1560.10">
    <property type="entry name" value="ABC transporter type 1, transmembrane domain"/>
    <property type="match status" value="1"/>
</dbReference>
<comment type="caution">
    <text evidence="7">The sequence shown here is derived from an EMBL/GenBank/DDBJ whole genome shotgun (WGS) entry which is preliminary data.</text>
</comment>
<dbReference type="STRING" id="68570.DC74_1568"/>
<dbReference type="InterPro" id="IPR036640">
    <property type="entry name" value="ABC1_TM_sf"/>
</dbReference>
<evidence type="ECO:0000313" key="7">
    <source>
        <dbReference type="EMBL" id="GCB89695.1"/>
    </source>
</evidence>
<accession>A0A059VRQ8</accession>
<keyword evidence="2" id="KW-0812">Transmembrane</keyword>
<dbReference type="PROSITE" id="PS50893">
    <property type="entry name" value="ABC_TRANSPORTER_2"/>
    <property type="match status" value="1"/>
</dbReference>
<dbReference type="GO" id="GO:0016887">
    <property type="term" value="F:ATP hydrolysis activity"/>
    <property type="evidence" value="ECO:0007669"/>
    <property type="project" value="InterPro"/>
</dbReference>
<name>A0A059VRQ8_STRNR</name>
<organism evidence="7 8">
    <name type="scientific">Streptomyces noursei</name>
    <name type="common">Streptomyces albulus</name>
    <dbReference type="NCBI Taxonomy" id="1971"/>
    <lineage>
        <taxon>Bacteria</taxon>
        <taxon>Bacillati</taxon>
        <taxon>Actinomycetota</taxon>
        <taxon>Actinomycetes</taxon>
        <taxon>Kitasatosporales</taxon>
        <taxon>Streptomycetaceae</taxon>
        <taxon>Streptomyces</taxon>
    </lineage>
</organism>
<dbReference type="SUPFAM" id="SSF52540">
    <property type="entry name" value="P-loop containing nucleoside triphosphate hydrolases"/>
    <property type="match status" value="1"/>
</dbReference>